<name>A0A518H1U5_9BACT</name>
<feature type="compositionally biased region" description="Polar residues" evidence="1">
    <location>
        <begin position="34"/>
        <end position="55"/>
    </location>
</feature>
<organism evidence="2 3">
    <name type="scientific">Tautonia plasticadhaerens</name>
    <dbReference type="NCBI Taxonomy" id="2527974"/>
    <lineage>
        <taxon>Bacteria</taxon>
        <taxon>Pseudomonadati</taxon>
        <taxon>Planctomycetota</taxon>
        <taxon>Planctomycetia</taxon>
        <taxon>Isosphaerales</taxon>
        <taxon>Isosphaeraceae</taxon>
        <taxon>Tautonia</taxon>
    </lineage>
</organism>
<evidence type="ECO:0000256" key="1">
    <source>
        <dbReference type="SAM" id="MobiDB-lite"/>
    </source>
</evidence>
<feature type="region of interest" description="Disordered" evidence="1">
    <location>
        <begin position="1"/>
        <end position="55"/>
    </location>
</feature>
<keyword evidence="3" id="KW-1185">Reference proteome</keyword>
<dbReference type="Proteomes" id="UP000317835">
    <property type="component" value="Chromosome"/>
</dbReference>
<accession>A0A518H1U5</accession>
<dbReference type="EMBL" id="CP036426">
    <property type="protein sequence ID" value="QDV34818.1"/>
    <property type="molecule type" value="Genomic_DNA"/>
</dbReference>
<evidence type="ECO:0000313" key="2">
    <source>
        <dbReference type="EMBL" id="QDV34818.1"/>
    </source>
</evidence>
<dbReference type="AlphaFoldDB" id="A0A518H1U5"/>
<sequence length="55" mass="5870">MISSALLIGSGCGNSNQTDGELVTPTEEVESSRAAMSNQIEQNPNMYAPTQQRGR</sequence>
<proteinExistence type="predicted"/>
<dbReference type="KEGG" id="tpla:ElP_27150"/>
<evidence type="ECO:0000313" key="3">
    <source>
        <dbReference type="Proteomes" id="UP000317835"/>
    </source>
</evidence>
<reference evidence="2 3" key="1">
    <citation type="submission" date="2019-02" db="EMBL/GenBank/DDBJ databases">
        <title>Deep-cultivation of Planctomycetes and their phenomic and genomic characterization uncovers novel biology.</title>
        <authorList>
            <person name="Wiegand S."/>
            <person name="Jogler M."/>
            <person name="Boedeker C."/>
            <person name="Pinto D."/>
            <person name="Vollmers J."/>
            <person name="Rivas-Marin E."/>
            <person name="Kohn T."/>
            <person name="Peeters S.H."/>
            <person name="Heuer A."/>
            <person name="Rast P."/>
            <person name="Oberbeckmann S."/>
            <person name="Bunk B."/>
            <person name="Jeske O."/>
            <person name="Meyerdierks A."/>
            <person name="Storesund J.E."/>
            <person name="Kallscheuer N."/>
            <person name="Luecker S."/>
            <person name="Lage O.M."/>
            <person name="Pohl T."/>
            <person name="Merkel B.J."/>
            <person name="Hornburger P."/>
            <person name="Mueller R.-W."/>
            <person name="Bruemmer F."/>
            <person name="Labrenz M."/>
            <person name="Spormann A.M."/>
            <person name="Op den Camp H."/>
            <person name="Overmann J."/>
            <person name="Amann R."/>
            <person name="Jetten M.S.M."/>
            <person name="Mascher T."/>
            <person name="Medema M.H."/>
            <person name="Devos D.P."/>
            <person name="Kaster A.-K."/>
            <person name="Ovreas L."/>
            <person name="Rohde M."/>
            <person name="Galperin M.Y."/>
            <person name="Jogler C."/>
        </authorList>
    </citation>
    <scope>NUCLEOTIDE SEQUENCE [LARGE SCALE GENOMIC DNA]</scope>
    <source>
        <strain evidence="2 3">ElP</strain>
    </source>
</reference>
<protein>
    <submittedName>
        <fullName evidence="2">Uncharacterized protein</fullName>
    </submittedName>
</protein>
<gene>
    <name evidence="2" type="ORF">ElP_27150</name>
</gene>